<dbReference type="EMBL" id="LSBJ02000005">
    <property type="protein sequence ID" value="OAQ64487.1"/>
    <property type="molecule type" value="Genomic_DNA"/>
</dbReference>
<proteinExistence type="predicted"/>
<dbReference type="STRING" id="1380566.A0A179FGF4"/>
<dbReference type="AlphaFoldDB" id="A0A179FGF4"/>
<organism evidence="2 3">
    <name type="scientific">Pochonia chlamydosporia 170</name>
    <dbReference type="NCBI Taxonomy" id="1380566"/>
    <lineage>
        <taxon>Eukaryota</taxon>
        <taxon>Fungi</taxon>
        <taxon>Dikarya</taxon>
        <taxon>Ascomycota</taxon>
        <taxon>Pezizomycotina</taxon>
        <taxon>Sordariomycetes</taxon>
        <taxon>Hypocreomycetidae</taxon>
        <taxon>Hypocreales</taxon>
        <taxon>Clavicipitaceae</taxon>
        <taxon>Pochonia</taxon>
    </lineage>
</organism>
<keyword evidence="1" id="KW-1133">Transmembrane helix</keyword>
<reference evidence="2 3" key="1">
    <citation type="journal article" date="2016" name="PLoS Pathog.">
        <title>Biosynthesis of antibiotic leucinostatins in bio-control fungus Purpureocillium lilacinum and their inhibition on phytophthora revealed by genome mining.</title>
        <authorList>
            <person name="Wang G."/>
            <person name="Liu Z."/>
            <person name="Lin R."/>
            <person name="Li E."/>
            <person name="Mao Z."/>
            <person name="Ling J."/>
            <person name="Yang Y."/>
            <person name="Yin W.B."/>
            <person name="Xie B."/>
        </authorList>
    </citation>
    <scope>NUCLEOTIDE SEQUENCE [LARGE SCALE GENOMIC DNA]</scope>
    <source>
        <strain evidence="2">170</strain>
    </source>
</reference>
<keyword evidence="1" id="KW-0472">Membrane</keyword>
<sequence length="108" mass="11782">MSHHGSTEISGHLAAAEAAFKQFALESWVLTSVAILICALRTYARVRVVGMKNLCVDDYMVWVGVVCYTTLTAMAYCEGTKAKGLANTAMTDAERAALSPMDAEYRQR</sequence>
<name>A0A179FGF4_METCM</name>
<keyword evidence="3" id="KW-1185">Reference proteome</keyword>
<gene>
    <name evidence="2" type="ORF">VFPPC_16220</name>
</gene>
<evidence type="ECO:0000256" key="1">
    <source>
        <dbReference type="SAM" id="Phobius"/>
    </source>
</evidence>
<accession>A0A179FGF4</accession>
<feature type="transmembrane region" description="Helical" evidence="1">
    <location>
        <begin position="27"/>
        <end position="44"/>
    </location>
</feature>
<evidence type="ECO:0000313" key="2">
    <source>
        <dbReference type="EMBL" id="OAQ64487.1"/>
    </source>
</evidence>
<dbReference type="GeneID" id="28857967"/>
<protein>
    <submittedName>
        <fullName evidence="2">Uncharacterized protein</fullName>
    </submittedName>
</protein>
<evidence type="ECO:0000313" key="3">
    <source>
        <dbReference type="Proteomes" id="UP000078397"/>
    </source>
</evidence>
<dbReference type="OrthoDB" id="2988756at2759"/>
<comment type="caution">
    <text evidence="2">The sequence shown here is derived from an EMBL/GenBank/DDBJ whole genome shotgun (WGS) entry which is preliminary data.</text>
</comment>
<dbReference type="Proteomes" id="UP000078397">
    <property type="component" value="Unassembled WGS sequence"/>
</dbReference>
<keyword evidence="1" id="KW-0812">Transmembrane</keyword>
<dbReference type="KEGG" id="pchm:VFPPC_16220"/>
<dbReference type="RefSeq" id="XP_018141801.1">
    <property type="nucleotide sequence ID" value="XM_018293973.1"/>
</dbReference>